<comment type="similarity">
    <text evidence="1">Belongs to the bacterial ribosomal protein bL27 family.</text>
</comment>
<dbReference type="GO" id="GO:0006412">
    <property type="term" value="P:translation"/>
    <property type="evidence" value="ECO:0007669"/>
    <property type="project" value="InterPro"/>
</dbReference>
<organism evidence="6 7">
    <name type="scientific">Candidatus Roizmanbacteria bacterium GW2011_GWA2_32_13</name>
    <dbReference type="NCBI Taxonomy" id="1618475"/>
    <lineage>
        <taxon>Bacteria</taxon>
        <taxon>Candidatus Roizmaniibacteriota</taxon>
    </lineage>
</organism>
<dbReference type="AlphaFoldDB" id="A0A0F9YXV2"/>
<comment type="caution">
    <text evidence="6">The sequence shown here is derived from an EMBL/GenBank/DDBJ whole genome shotgun (WGS) entry which is preliminary data.</text>
</comment>
<proteinExistence type="inferred from homology"/>
<feature type="non-terminal residue" evidence="6">
    <location>
        <position position="66"/>
    </location>
</feature>
<dbReference type="PANTHER" id="PTHR15893:SF0">
    <property type="entry name" value="LARGE RIBOSOMAL SUBUNIT PROTEIN BL27M"/>
    <property type="match status" value="1"/>
</dbReference>
<dbReference type="Gene3D" id="2.40.50.100">
    <property type="match status" value="1"/>
</dbReference>
<evidence type="ECO:0000256" key="5">
    <source>
        <dbReference type="ARBA" id="ARBA00035477"/>
    </source>
</evidence>
<evidence type="ECO:0000256" key="3">
    <source>
        <dbReference type="ARBA" id="ARBA00023274"/>
    </source>
</evidence>
<evidence type="ECO:0000256" key="2">
    <source>
        <dbReference type="ARBA" id="ARBA00022980"/>
    </source>
</evidence>
<sequence>MAHRAGKASSKLGRSSNPKYLGVKLFDGQKVNPGNIIVRQRGTKIVPGKNTKRGRDDTIFAMKEGI</sequence>
<evidence type="ECO:0000256" key="4">
    <source>
        <dbReference type="ARBA" id="ARBA00035175"/>
    </source>
</evidence>
<evidence type="ECO:0000313" key="6">
    <source>
        <dbReference type="EMBL" id="KKP36258.1"/>
    </source>
</evidence>
<dbReference type="InterPro" id="IPR001684">
    <property type="entry name" value="Ribosomal_bL27"/>
</dbReference>
<dbReference type="InterPro" id="IPR018261">
    <property type="entry name" value="Ribosomal_bL27_CS"/>
</dbReference>
<dbReference type="PANTHER" id="PTHR15893">
    <property type="entry name" value="RIBOSOMAL PROTEIN L27"/>
    <property type="match status" value="1"/>
</dbReference>
<evidence type="ECO:0000256" key="1">
    <source>
        <dbReference type="ARBA" id="ARBA00010797"/>
    </source>
</evidence>
<dbReference type="PATRIC" id="fig|1618475.3.peg.298"/>
<keyword evidence="2 6" id="KW-0689">Ribosomal protein</keyword>
<dbReference type="Proteomes" id="UP000034349">
    <property type="component" value="Unassembled WGS sequence"/>
</dbReference>
<gene>
    <name evidence="6" type="ORF">UR23_C0022G0008</name>
</gene>
<name>A0A0F9YXV2_9BACT</name>
<evidence type="ECO:0000313" key="7">
    <source>
        <dbReference type="Proteomes" id="UP000034349"/>
    </source>
</evidence>
<accession>A0A0F9YXV2</accession>
<dbReference type="EMBL" id="LBOK01000022">
    <property type="protein sequence ID" value="KKP36258.1"/>
    <property type="molecule type" value="Genomic_DNA"/>
</dbReference>
<dbReference type="PROSITE" id="PS00831">
    <property type="entry name" value="RIBOSOMAL_L27"/>
    <property type="match status" value="1"/>
</dbReference>
<dbReference type="Pfam" id="PF01016">
    <property type="entry name" value="Ribosomal_L27"/>
    <property type="match status" value="1"/>
</dbReference>
<keyword evidence="3" id="KW-0687">Ribonucleoprotein</keyword>
<protein>
    <recommendedName>
        <fullName evidence="4">Large ribosomal subunit protein bL27</fullName>
    </recommendedName>
    <alternativeName>
        <fullName evidence="5">50S ribosomal protein L27</fullName>
    </alternativeName>
</protein>
<dbReference type="GO" id="GO:0022625">
    <property type="term" value="C:cytosolic large ribosomal subunit"/>
    <property type="evidence" value="ECO:0007669"/>
    <property type="project" value="TreeGrafter"/>
</dbReference>
<dbReference type="GO" id="GO:0003735">
    <property type="term" value="F:structural constituent of ribosome"/>
    <property type="evidence" value="ECO:0007669"/>
    <property type="project" value="InterPro"/>
</dbReference>
<reference evidence="6 7" key="1">
    <citation type="journal article" date="2015" name="Nature">
        <title>rRNA introns, odd ribosomes, and small enigmatic genomes across a large radiation of phyla.</title>
        <authorList>
            <person name="Brown C.T."/>
            <person name="Hug L.A."/>
            <person name="Thomas B.C."/>
            <person name="Sharon I."/>
            <person name="Castelle C.J."/>
            <person name="Singh A."/>
            <person name="Wilkins M.J."/>
            <person name="Williams K.H."/>
            <person name="Banfield J.F."/>
        </authorList>
    </citation>
    <scope>NUCLEOTIDE SEQUENCE [LARGE SCALE GENOMIC DNA]</scope>
</reference>
<dbReference type="SUPFAM" id="SSF110324">
    <property type="entry name" value="Ribosomal L27 protein-like"/>
    <property type="match status" value="1"/>
</dbReference>
<dbReference type="PRINTS" id="PR00063">
    <property type="entry name" value="RIBOSOMALL27"/>
</dbReference>